<sequence>YANLILPMRKVVAKERQGKKLKKRYDKARTPLQRLIELDVLTPEAKQQLRDIQAYINPLALHRKISNLIAIGPIYHTKETMGK</sequence>
<evidence type="ECO:0000313" key="1">
    <source>
        <dbReference type="EMBL" id="NUN88175.1"/>
    </source>
</evidence>
<evidence type="ECO:0000313" key="2">
    <source>
        <dbReference type="Proteomes" id="UP000554488"/>
    </source>
</evidence>
<accession>A0A849Y391</accession>
<dbReference type="AlphaFoldDB" id="A0A849Y391"/>
<comment type="caution">
    <text evidence="1">The sequence shown here is derived from an EMBL/GenBank/DDBJ whole genome shotgun (WGS) entry which is preliminary data.</text>
</comment>
<reference evidence="1 2" key="1">
    <citation type="submission" date="2020-04" db="EMBL/GenBank/DDBJ databases">
        <authorList>
            <person name="Pieper L."/>
        </authorList>
    </citation>
    <scope>NUCLEOTIDE SEQUENCE [LARGE SCALE GENOMIC DNA]</scope>
    <source>
        <strain evidence="1 2">F22</strain>
    </source>
</reference>
<name>A0A849Y391_9FIRM</name>
<protein>
    <submittedName>
        <fullName evidence="1">Transposase</fullName>
    </submittedName>
</protein>
<dbReference type="EMBL" id="JABWDC010000191">
    <property type="protein sequence ID" value="NUN88175.1"/>
    <property type="molecule type" value="Genomic_DNA"/>
</dbReference>
<proteinExistence type="predicted"/>
<gene>
    <name evidence="1" type="ORF">HUU93_16665</name>
</gene>
<reference evidence="1 2" key="2">
    <citation type="submission" date="2020-07" db="EMBL/GenBank/DDBJ databases">
        <title>Bacterial metabolism rescues the inhibition of intestinal drug absorption by food and drug additives.</title>
        <authorList>
            <person name="Zou L."/>
            <person name="Spanogiannopoulos P."/>
            <person name="Chien H.-C."/>
            <person name="Pieper L.M."/>
            <person name="Cai W."/>
            <person name="Khuri N."/>
            <person name="Pottel J."/>
            <person name="Vora B."/>
            <person name="Ni Z."/>
            <person name="Tsakalozou E."/>
            <person name="Zhang W."/>
            <person name="Shoichet B.K."/>
            <person name="Giacomini K.M."/>
            <person name="Turnbaugh P.J."/>
        </authorList>
    </citation>
    <scope>NUCLEOTIDE SEQUENCE [LARGE SCALE GENOMIC DNA]</scope>
    <source>
        <strain evidence="1 2">F22</strain>
    </source>
</reference>
<feature type="non-terminal residue" evidence="1">
    <location>
        <position position="1"/>
    </location>
</feature>
<organism evidence="1 2">
    <name type="scientific">Coprococcus comes</name>
    <dbReference type="NCBI Taxonomy" id="410072"/>
    <lineage>
        <taxon>Bacteria</taxon>
        <taxon>Bacillati</taxon>
        <taxon>Bacillota</taxon>
        <taxon>Clostridia</taxon>
        <taxon>Lachnospirales</taxon>
        <taxon>Lachnospiraceae</taxon>
        <taxon>Coprococcus</taxon>
    </lineage>
</organism>
<dbReference type="RefSeq" id="WP_330598363.1">
    <property type="nucleotide sequence ID" value="NZ_JABWDC010000191.1"/>
</dbReference>
<dbReference type="Proteomes" id="UP000554488">
    <property type="component" value="Unassembled WGS sequence"/>
</dbReference>